<keyword evidence="3" id="KW-1185">Reference proteome</keyword>
<dbReference type="EMBL" id="MU128934">
    <property type="protein sequence ID" value="KAF9517129.1"/>
    <property type="molecule type" value="Genomic_DNA"/>
</dbReference>
<feature type="compositionally biased region" description="Pro residues" evidence="1">
    <location>
        <begin position="278"/>
        <end position="287"/>
    </location>
</feature>
<accession>A0A9P6B3M8</accession>
<dbReference type="AlphaFoldDB" id="A0A9P6B3M8"/>
<sequence length="369" mass="41192">MNALYAAALHDTAWISSLRAHINPLYLDPPDDAAESIGEEWRDTLHSFLVQDLKEDASGPRMHLWPEKNCLIVYYLNETRSLLRLADFYQLNDETYSDMYGCFANNATWIFCPQTMGPCPQDPRCVTIKTPRSTRGASIWHKRKPSLSLSRLSLSPCPCISVASSATSESMLPGAMFPCACRWSQRLCILTFTPSTAKSPSQLPHFERRHGYCSTPANRSFITYNPCRPVFDLVIENTIYDDTASRDAGWFPMSTCGFRRDGKNPKTSPSVDNNGPGGPRPRVPTPIPGRNMGIAYARRTGKTLVQGLNGGHLRIDEEVPSPVEDVFMSPLHKGNFVCESELKKDELMKRILVNLMGKAGGVIWRAQSS</sequence>
<evidence type="ECO:0000313" key="3">
    <source>
        <dbReference type="Proteomes" id="UP000886523"/>
    </source>
</evidence>
<comment type="caution">
    <text evidence="2">The sequence shown here is derived from an EMBL/GenBank/DDBJ whole genome shotgun (WGS) entry which is preliminary data.</text>
</comment>
<proteinExistence type="predicted"/>
<evidence type="ECO:0000256" key="1">
    <source>
        <dbReference type="SAM" id="MobiDB-lite"/>
    </source>
</evidence>
<protein>
    <submittedName>
        <fullName evidence="2">Uncharacterized protein</fullName>
    </submittedName>
</protein>
<feature type="region of interest" description="Disordered" evidence="1">
    <location>
        <begin position="259"/>
        <end position="289"/>
    </location>
</feature>
<organism evidence="2 3">
    <name type="scientific">Hydnum rufescens UP504</name>
    <dbReference type="NCBI Taxonomy" id="1448309"/>
    <lineage>
        <taxon>Eukaryota</taxon>
        <taxon>Fungi</taxon>
        <taxon>Dikarya</taxon>
        <taxon>Basidiomycota</taxon>
        <taxon>Agaricomycotina</taxon>
        <taxon>Agaricomycetes</taxon>
        <taxon>Cantharellales</taxon>
        <taxon>Hydnaceae</taxon>
        <taxon>Hydnum</taxon>
    </lineage>
</organism>
<dbReference type="Proteomes" id="UP000886523">
    <property type="component" value="Unassembled WGS sequence"/>
</dbReference>
<reference evidence="2" key="1">
    <citation type="journal article" date="2020" name="Nat. Commun.">
        <title>Large-scale genome sequencing of mycorrhizal fungi provides insights into the early evolution of symbiotic traits.</title>
        <authorList>
            <person name="Miyauchi S."/>
            <person name="Kiss E."/>
            <person name="Kuo A."/>
            <person name="Drula E."/>
            <person name="Kohler A."/>
            <person name="Sanchez-Garcia M."/>
            <person name="Morin E."/>
            <person name="Andreopoulos B."/>
            <person name="Barry K.W."/>
            <person name="Bonito G."/>
            <person name="Buee M."/>
            <person name="Carver A."/>
            <person name="Chen C."/>
            <person name="Cichocki N."/>
            <person name="Clum A."/>
            <person name="Culley D."/>
            <person name="Crous P.W."/>
            <person name="Fauchery L."/>
            <person name="Girlanda M."/>
            <person name="Hayes R.D."/>
            <person name="Keri Z."/>
            <person name="LaButti K."/>
            <person name="Lipzen A."/>
            <person name="Lombard V."/>
            <person name="Magnuson J."/>
            <person name="Maillard F."/>
            <person name="Murat C."/>
            <person name="Nolan M."/>
            <person name="Ohm R.A."/>
            <person name="Pangilinan J."/>
            <person name="Pereira M.F."/>
            <person name="Perotto S."/>
            <person name="Peter M."/>
            <person name="Pfister S."/>
            <person name="Riley R."/>
            <person name="Sitrit Y."/>
            <person name="Stielow J.B."/>
            <person name="Szollosi G."/>
            <person name="Zifcakova L."/>
            <person name="Stursova M."/>
            <person name="Spatafora J.W."/>
            <person name="Tedersoo L."/>
            <person name="Vaario L.M."/>
            <person name="Yamada A."/>
            <person name="Yan M."/>
            <person name="Wang P."/>
            <person name="Xu J."/>
            <person name="Bruns T."/>
            <person name="Baldrian P."/>
            <person name="Vilgalys R."/>
            <person name="Dunand C."/>
            <person name="Henrissat B."/>
            <person name="Grigoriev I.V."/>
            <person name="Hibbett D."/>
            <person name="Nagy L.G."/>
            <person name="Martin F.M."/>
        </authorList>
    </citation>
    <scope>NUCLEOTIDE SEQUENCE</scope>
    <source>
        <strain evidence="2">UP504</strain>
    </source>
</reference>
<evidence type="ECO:0000313" key="2">
    <source>
        <dbReference type="EMBL" id="KAF9517129.1"/>
    </source>
</evidence>
<name>A0A9P6B3M8_9AGAM</name>
<gene>
    <name evidence="2" type="ORF">BS47DRAFT_571104</name>
</gene>